<sequence>MGYLWDTCVSVGCRPRSHPALWGICGVSVGSMGYLWGIYGVYGVSMGSMGYLWGIYGVYGDYGVSVGYLWGLWGIYGVYGVSVGYLWGLWGICGVSMWSMGYLWGSMGSMGYLWGIYRVYGVSLGYTFLLGRTLEPPLLLEGPMGIHGASMGYLWGIYGGSMGYPWGICGVSIGYLWGVNGASMGIHGVCVFVGWRPRATVPWDVCVVPMGCVCAFGVCSVGFLWGACVSVAALTSPRWRRARSRPSSSASVLPKTAAPHATARALRRRISGARHRPASGAFPVVHRRAVWERGKMADVLDLHEPSGEDFAMDEDGDESIHKLKEKAKKRKGRGFGSGEKSSYRSQKTFTVRSPFSVQREGENCSQVTRRPRLPLLVSAVCAPRRLACSSSKAVGFGRSLTLFISCTPFTSDSIAFCHLAFRHRIQ</sequence>
<reference evidence="3" key="2">
    <citation type="submission" date="2025-08" db="UniProtKB">
        <authorList>
            <consortium name="Ensembl"/>
        </authorList>
    </citation>
    <scope>IDENTIFICATION</scope>
</reference>
<keyword evidence="2" id="KW-0812">Transmembrane</keyword>
<feature type="transmembrane region" description="Helical" evidence="2">
    <location>
        <begin position="175"/>
        <end position="195"/>
    </location>
</feature>
<evidence type="ECO:0000313" key="4">
    <source>
        <dbReference type="Proteomes" id="UP000001645"/>
    </source>
</evidence>
<reference evidence="3" key="3">
    <citation type="submission" date="2025-09" db="UniProtKB">
        <authorList>
            <consortium name="Ensembl"/>
        </authorList>
    </citation>
    <scope>IDENTIFICATION</scope>
</reference>
<feature type="transmembrane region" description="Helical" evidence="2">
    <location>
        <begin position="51"/>
        <end position="73"/>
    </location>
</feature>
<evidence type="ECO:0000256" key="2">
    <source>
        <dbReference type="SAM" id="Phobius"/>
    </source>
</evidence>
<reference evidence="3" key="1">
    <citation type="journal article" date="2010" name="PLoS Biol.">
        <title>Multi-platform next-generation sequencing of the domestic turkey (Meleagris gallopavo): genome assembly and analysis.</title>
        <authorList>
            <person name="Dalloul R.A."/>
            <person name="Long J.A."/>
            <person name="Zimin A.V."/>
            <person name="Aslam L."/>
            <person name="Beal K."/>
            <person name="Blomberg L.A."/>
            <person name="Bouffard P."/>
            <person name="Burt D.W."/>
            <person name="Crasta O."/>
            <person name="Crooijmans R.P."/>
            <person name="Cooper K."/>
            <person name="Coulombe R.A."/>
            <person name="De S."/>
            <person name="Delany M.E."/>
            <person name="Dodgson J.B."/>
            <person name="Dong J.J."/>
            <person name="Evans C."/>
            <person name="Frederickson K.M."/>
            <person name="Flicek P."/>
            <person name="Florea L."/>
            <person name="Folkerts O."/>
            <person name="Groenen M.A."/>
            <person name="Harkins T.T."/>
            <person name="Herrero J."/>
            <person name="Hoffmann S."/>
            <person name="Megens H.J."/>
            <person name="Jiang A."/>
            <person name="de Jong P."/>
            <person name="Kaiser P."/>
            <person name="Kim H."/>
            <person name="Kim K.W."/>
            <person name="Kim S."/>
            <person name="Langenberger D."/>
            <person name="Lee M.K."/>
            <person name="Lee T."/>
            <person name="Mane S."/>
            <person name="Marcais G."/>
            <person name="Marz M."/>
            <person name="McElroy A.P."/>
            <person name="Modise T."/>
            <person name="Nefedov M."/>
            <person name="Notredame C."/>
            <person name="Paton I.R."/>
            <person name="Payne W.S."/>
            <person name="Pertea G."/>
            <person name="Prickett D."/>
            <person name="Puiu D."/>
            <person name="Qioa D."/>
            <person name="Raineri E."/>
            <person name="Ruffier M."/>
            <person name="Salzberg S.L."/>
            <person name="Schatz M.C."/>
            <person name="Scheuring C."/>
            <person name="Schmidt C.J."/>
            <person name="Schroeder S."/>
            <person name="Searle S.M."/>
            <person name="Smith E.J."/>
            <person name="Smith J."/>
            <person name="Sonstegard T.S."/>
            <person name="Stadler P.F."/>
            <person name="Tafer H."/>
            <person name="Tu Z.J."/>
            <person name="Van Tassell C.P."/>
            <person name="Vilella A.J."/>
            <person name="Williams K.P."/>
            <person name="Yorke J.A."/>
            <person name="Zhang L."/>
            <person name="Zhang H.B."/>
            <person name="Zhang X."/>
            <person name="Zhang Y."/>
            <person name="Reed K.M."/>
        </authorList>
    </citation>
    <scope>NUCLEOTIDE SEQUENCE [LARGE SCALE GENOMIC DNA]</scope>
</reference>
<name>A0A803XKA1_MELGA</name>
<dbReference type="Ensembl" id="ENSMGAT00000033501.1">
    <property type="protein sequence ID" value="ENSMGAP00000019947.1"/>
    <property type="gene ID" value="ENSMGAG00000017582.1"/>
</dbReference>
<dbReference type="AlphaFoldDB" id="A0A803XKA1"/>
<accession>A0A803XKA1</accession>
<feature type="transmembrane region" description="Helical" evidence="2">
    <location>
        <begin position="85"/>
        <end position="104"/>
    </location>
</feature>
<proteinExistence type="predicted"/>
<dbReference type="GeneTree" id="ENSGT01060000250470"/>
<dbReference type="InParanoid" id="A0A803XKA1"/>
<keyword evidence="4" id="KW-1185">Reference proteome</keyword>
<keyword evidence="2" id="KW-1133">Transmembrane helix</keyword>
<feature type="transmembrane region" description="Helical" evidence="2">
    <location>
        <begin position="207"/>
        <end position="235"/>
    </location>
</feature>
<protein>
    <submittedName>
        <fullName evidence="3">Uncharacterized protein</fullName>
    </submittedName>
</protein>
<feature type="transmembrane region" description="Helical" evidence="2">
    <location>
        <begin position="150"/>
        <end position="168"/>
    </location>
</feature>
<feature type="region of interest" description="Disordered" evidence="1">
    <location>
        <begin position="326"/>
        <end position="347"/>
    </location>
</feature>
<dbReference type="Proteomes" id="UP000001645">
    <property type="component" value="Unplaced"/>
</dbReference>
<feature type="transmembrane region" description="Helical" evidence="2">
    <location>
        <begin position="20"/>
        <end position="39"/>
    </location>
</feature>
<feature type="transmembrane region" description="Helical" evidence="2">
    <location>
        <begin position="111"/>
        <end position="130"/>
    </location>
</feature>
<evidence type="ECO:0000313" key="3">
    <source>
        <dbReference type="Ensembl" id="ENSMGAP00000019947.1"/>
    </source>
</evidence>
<organism evidence="3 4">
    <name type="scientific">Meleagris gallopavo</name>
    <name type="common">Wild turkey</name>
    <dbReference type="NCBI Taxonomy" id="9103"/>
    <lineage>
        <taxon>Eukaryota</taxon>
        <taxon>Metazoa</taxon>
        <taxon>Chordata</taxon>
        <taxon>Craniata</taxon>
        <taxon>Vertebrata</taxon>
        <taxon>Euteleostomi</taxon>
        <taxon>Archelosauria</taxon>
        <taxon>Archosauria</taxon>
        <taxon>Dinosauria</taxon>
        <taxon>Saurischia</taxon>
        <taxon>Theropoda</taxon>
        <taxon>Coelurosauria</taxon>
        <taxon>Aves</taxon>
        <taxon>Neognathae</taxon>
        <taxon>Galloanserae</taxon>
        <taxon>Galliformes</taxon>
        <taxon>Phasianidae</taxon>
        <taxon>Meleagridinae</taxon>
        <taxon>Meleagris</taxon>
    </lineage>
</organism>
<keyword evidence="2" id="KW-0472">Membrane</keyword>
<evidence type="ECO:0000256" key="1">
    <source>
        <dbReference type="SAM" id="MobiDB-lite"/>
    </source>
</evidence>